<evidence type="ECO:0000313" key="2">
    <source>
        <dbReference type="EMBL" id="TQM84522.1"/>
    </source>
</evidence>
<dbReference type="AlphaFoldDB" id="A0A543JNV4"/>
<comment type="caution">
    <text evidence="2">The sequence shown here is derived from an EMBL/GenBank/DDBJ whole genome shotgun (WGS) entry which is preliminary data.</text>
</comment>
<sequence>MPLHTLNSDGSRGLARRQCTHEYKIGPLKKAARELLGYPHPRRVPRGVYAEQAIGISADEFIRAENSGLRFLRNVFPLIDLGLDRAACLDYLSERGFADTVKSVCVGCPFHGNAGWPEAVEFDKAIRNGYLRATAQGQPLHGRYFLHHSCIPLDQVDLDAPAKRKRHLTLLTDDSAEAADPDECSPWSCRSGASVDANEAA</sequence>
<evidence type="ECO:0000256" key="1">
    <source>
        <dbReference type="SAM" id="MobiDB-lite"/>
    </source>
</evidence>
<dbReference type="Proteomes" id="UP000316628">
    <property type="component" value="Unassembled WGS sequence"/>
</dbReference>
<protein>
    <submittedName>
        <fullName evidence="2">Uncharacterized protein</fullName>
    </submittedName>
</protein>
<gene>
    <name evidence="2" type="ORF">FHX81_6971</name>
</gene>
<accession>A0A543JNV4</accession>
<organism evidence="2 3">
    <name type="scientific">Saccharothrix saharensis</name>
    <dbReference type="NCBI Taxonomy" id="571190"/>
    <lineage>
        <taxon>Bacteria</taxon>
        <taxon>Bacillati</taxon>
        <taxon>Actinomycetota</taxon>
        <taxon>Actinomycetes</taxon>
        <taxon>Pseudonocardiales</taxon>
        <taxon>Pseudonocardiaceae</taxon>
        <taxon>Saccharothrix</taxon>
    </lineage>
</organism>
<evidence type="ECO:0000313" key="3">
    <source>
        <dbReference type="Proteomes" id="UP000316628"/>
    </source>
</evidence>
<dbReference type="EMBL" id="VFPP01000001">
    <property type="protein sequence ID" value="TQM84522.1"/>
    <property type="molecule type" value="Genomic_DNA"/>
</dbReference>
<keyword evidence="3" id="KW-1185">Reference proteome</keyword>
<name>A0A543JNV4_9PSEU</name>
<reference evidence="2 3" key="1">
    <citation type="submission" date="2019-06" db="EMBL/GenBank/DDBJ databases">
        <title>Sequencing the genomes of 1000 actinobacteria strains.</title>
        <authorList>
            <person name="Klenk H.-P."/>
        </authorList>
    </citation>
    <scope>NUCLEOTIDE SEQUENCE [LARGE SCALE GENOMIC DNA]</scope>
    <source>
        <strain evidence="2 3">DSM 45456</strain>
    </source>
</reference>
<feature type="region of interest" description="Disordered" evidence="1">
    <location>
        <begin position="176"/>
        <end position="201"/>
    </location>
</feature>
<proteinExistence type="predicted"/>